<evidence type="ECO:0000313" key="2">
    <source>
        <dbReference type="Proteomes" id="UP000824469"/>
    </source>
</evidence>
<protein>
    <submittedName>
        <fullName evidence="1">Uncharacterized protein</fullName>
    </submittedName>
</protein>
<proteinExistence type="predicted"/>
<comment type="caution">
    <text evidence="1">The sequence shown here is derived from an EMBL/GenBank/DDBJ whole genome shotgun (WGS) entry which is preliminary data.</text>
</comment>
<dbReference type="Proteomes" id="UP000824469">
    <property type="component" value="Unassembled WGS sequence"/>
</dbReference>
<evidence type="ECO:0000313" key="1">
    <source>
        <dbReference type="EMBL" id="KAH9305496.1"/>
    </source>
</evidence>
<gene>
    <name evidence="1" type="ORF">KI387_009900</name>
</gene>
<keyword evidence="2" id="KW-1185">Reference proteome</keyword>
<feature type="non-terminal residue" evidence="1">
    <location>
        <position position="1"/>
    </location>
</feature>
<dbReference type="AlphaFoldDB" id="A0AA38KIL7"/>
<name>A0AA38KIL7_TAXCH</name>
<dbReference type="EMBL" id="JAHRHJ020000008">
    <property type="protein sequence ID" value="KAH9305496.1"/>
    <property type="molecule type" value="Genomic_DNA"/>
</dbReference>
<accession>A0AA38KIL7</accession>
<reference evidence="1 2" key="1">
    <citation type="journal article" date="2021" name="Nat. Plants">
        <title>The Taxus genome provides insights into paclitaxel biosynthesis.</title>
        <authorList>
            <person name="Xiong X."/>
            <person name="Gou J."/>
            <person name="Liao Q."/>
            <person name="Li Y."/>
            <person name="Zhou Q."/>
            <person name="Bi G."/>
            <person name="Li C."/>
            <person name="Du R."/>
            <person name="Wang X."/>
            <person name="Sun T."/>
            <person name="Guo L."/>
            <person name="Liang H."/>
            <person name="Lu P."/>
            <person name="Wu Y."/>
            <person name="Zhang Z."/>
            <person name="Ro D.K."/>
            <person name="Shang Y."/>
            <person name="Huang S."/>
            <person name="Yan J."/>
        </authorList>
    </citation>
    <scope>NUCLEOTIDE SEQUENCE [LARGE SCALE GENOMIC DNA]</scope>
    <source>
        <strain evidence="1">Ta-2019</strain>
    </source>
</reference>
<organism evidence="1 2">
    <name type="scientific">Taxus chinensis</name>
    <name type="common">Chinese yew</name>
    <name type="synonym">Taxus wallichiana var. chinensis</name>
    <dbReference type="NCBI Taxonomy" id="29808"/>
    <lineage>
        <taxon>Eukaryota</taxon>
        <taxon>Viridiplantae</taxon>
        <taxon>Streptophyta</taxon>
        <taxon>Embryophyta</taxon>
        <taxon>Tracheophyta</taxon>
        <taxon>Spermatophyta</taxon>
        <taxon>Pinopsida</taxon>
        <taxon>Pinidae</taxon>
        <taxon>Conifers II</taxon>
        <taxon>Cupressales</taxon>
        <taxon>Taxaceae</taxon>
        <taxon>Taxus</taxon>
    </lineage>
</organism>
<sequence length="298" mass="33149">MLANALEGALEIADRHGSEGSCYYRNGGRRHERVVVCNSTTKNIQSIDSGRFKMSSDSNYQAECEVASHSLQLNSAYLIGIRWAYSIPSHVEQWESTRIIGMMSMECHHYTVVNNSKEQGSMQCIIPQERSTALVHSMVLHRPERTSAVDVQRRGEIWLYIMPTGVTSHRLFLPSKSVRNFKIATVVCDPESCALSKLNVVDFSDFYGKNDCFCTILCPNGLMSSYSFSLICKPLGAPKALIPMLLREYKALKSPATGGDEIRHGDIQVHVDSAIPSEFSIKDASLNLSYLVTLKGLC</sequence>